<dbReference type="AlphaFoldDB" id="A0A315VJD1"/>
<protein>
    <submittedName>
        <fullName evidence="2">Uncharacterized protein</fullName>
    </submittedName>
</protein>
<name>A0A315VJD1_GAMAF</name>
<feature type="region of interest" description="Disordered" evidence="1">
    <location>
        <begin position="76"/>
        <end position="96"/>
    </location>
</feature>
<sequence length="96" mass="10193">RRAELNPTSRAPPDVFVCVASSLSALAGKGAASKQQRKATRNKTPSYRSSRVNVRLLGSVTLPLTVCGCLSGCQRQRKRSVGPGSQLAANRAVEQL</sequence>
<reference evidence="2 3" key="1">
    <citation type="journal article" date="2018" name="G3 (Bethesda)">
        <title>A High-Quality Reference Genome for the Invasive Mosquitofish Gambusia affinis Using a Chicago Library.</title>
        <authorList>
            <person name="Hoffberg S.L."/>
            <person name="Troendle N.J."/>
            <person name="Glenn T.C."/>
            <person name="Mahmud O."/>
            <person name="Louha S."/>
            <person name="Chalopin D."/>
            <person name="Bennetzen J.L."/>
            <person name="Mauricio R."/>
        </authorList>
    </citation>
    <scope>NUCLEOTIDE SEQUENCE [LARGE SCALE GENOMIC DNA]</scope>
    <source>
        <strain evidence="2">NE01/NJP1002.9</strain>
        <tissue evidence="2">Muscle</tissue>
    </source>
</reference>
<comment type="caution">
    <text evidence="2">The sequence shown here is derived from an EMBL/GenBank/DDBJ whole genome shotgun (WGS) entry which is preliminary data.</text>
</comment>
<dbReference type="Proteomes" id="UP000250572">
    <property type="component" value="Unassembled WGS sequence"/>
</dbReference>
<dbReference type="EMBL" id="NHOQ01001666">
    <property type="protein sequence ID" value="PWA23256.1"/>
    <property type="molecule type" value="Genomic_DNA"/>
</dbReference>
<evidence type="ECO:0000256" key="1">
    <source>
        <dbReference type="SAM" id="MobiDB-lite"/>
    </source>
</evidence>
<feature type="non-terminal residue" evidence="2">
    <location>
        <position position="1"/>
    </location>
</feature>
<accession>A0A315VJD1</accession>
<evidence type="ECO:0000313" key="3">
    <source>
        <dbReference type="Proteomes" id="UP000250572"/>
    </source>
</evidence>
<evidence type="ECO:0000313" key="2">
    <source>
        <dbReference type="EMBL" id="PWA23256.1"/>
    </source>
</evidence>
<keyword evidence="3" id="KW-1185">Reference proteome</keyword>
<proteinExistence type="predicted"/>
<organism evidence="2 3">
    <name type="scientific">Gambusia affinis</name>
    <name type="common">Western mosquitofish</name>
    <name type="synonym">Heterandria affinis</name>
    <dbReference type="NCBI Taxonomy" id="33528"/>
    <lineage>
        <taxon>Eukaryota</taxon>
        <taxon>Metazoa</taxon>
        <taxon>Chordata</taxon>
        <taxon>Craniata</taxon>
        <taxon>Vertebrata</taxon>
        <taxon>Euteleostomi</taxon>
        <taxon>Actinopterygii</taxon>
        <taxon>Neopterygii</taxon>
        <taxon>Teleostei</taxon>
        <taxon>Neoteleostei</taxon>
        <taxon>Acanthomorphata</taxon>
        <taxon>Ovalentaria</taxon>
        <taxon>Atherinomorphae</taxon>
        <taxon>Cyprinodontiformes</taxon>
        <taxon>Poeciliidae</taxon>
        <taxon>Poeciliinae</taxon>
        <taxon>Gambusia</taxon>
    </lineage>
</organism>
<gene>
    <name evidence="2" type="ORF">CCH79_00018982</name>
</gene>
<feature type="region of interest" description="Disordered" evidence="1">
    <location>
        <begin position="29"/>
        <end position="48"/>
    </location>
</feature>